<feature type="domain" description="Integrase catalytic" evidence="2">
    <location>
        <begin position="1"/>
        <end position="140"/>
    </location>
</feature>
<proteinExistence type="predicted"/>
<keyword evidence="1" id="KW-0812">Transmembrane</keyword>
<dbReference type="Pfam" id="PF07245">
    <property type="entry name" value="Phlebovirus_G2"/>
    <property type="match status" value="1"/>
</dbReference>
<dbReference type="InterPro" id="IPR012337">
    <property type="entry name" value="RNaseH-like_sf"/>
</dbReference>
<dbReference type="Gene3D" id="2.60.40.3770">
    <property type="match status" value="1"/>
</dbReference>
<reference evidence="3" key="1">
    <citation type="submission" date="2023-06" db="EMBL/GenBank/DDBJ databases">
        <title>Genomic analysis of the entomopathogenic nematode Steinernema hermaphroditum.</title>
        <authorList>
            <person name="Schwarz E.M."/>
            <person name="Heppert J.K."/>
            <person name="Baniya A."/>
            <person name="Schwartz H.T."/>
            <person name="Tan C.-H."/>
            <person name="Antoshechkin I."/>
            <person name="Sternberg P.W."/>
            <person name="Goodrich-Blair H."/>
            <person name="Dillman A.R."/>
        </authorList>
    </citation>
    <scope>NUCLEOTIDE SEQUENCE</scope>
    <source>
        <strain evidence="3">PS9179</strain>
        <tissue evidence="3">Whole animal</tissue>
    </source>
</reference>
<dbReference type="GO" id="GO:0015074">
    <property type="term" value="P:DNA integration"/>
    <property type="evidence" value="ECO:0007669"/>
    <property type="project" value="InterPro"/>
</dbReference>
<dbReference type="InterPro" id="IPR001584">
    <property type="entry name" value="Integrase_cat-core"/>
</dbReference>
<feature type="transmembrane region" description="Helical" evidence="1">
    <location>
        <begin position="975"/>
        <end position="994"/>
    </location>
</feature>
<dbReference type="PANTHER" id="PTHR47331">
    <property type="entry name" value="PHD-TYPE DOMAIN-CONTAINING PROTEIN"/>
    <property type="match status" value="1"/>
</dbReference>
<dbReference type="Pfam" id="PF18701">
    <property type="entry name" value="DUF5641"/>
    <property type="match status" value="1"/>
</dbReference>
<keyword evidence="1" id="KW-0472">Membrane</keyword>
<evidence type="ECO:0000256" key="1">
    <source>
        <dbReference type="SAM" id="Phobius"/>
    </source>
</evidence>
<dbReference type="InterPro" id="IPR036397">
    <property type="entry name" value="RNaseH_sf"/>
</dbReference>
<dbReference type="PROSITE" id="PS50994">
    <property type="entry name" value="INTEGRASE"/>
    <property type="match status" value="1"/>
</dbReference>
<name>A0AA39INW5_9BILA</name>
<evidence type="ECO:0000313" key="3">
    <source>
        <dbReference type="EMBL" id="KAK0426899.1"/>
    </source>
</evidence>
<dbReference type="InterPro" id="IPR009878">
    <property type="entry name" value="Phlebovirus_G2_fusion"/>
</dbReference>
<feature type="transmembrane region" description="Helical" evidence="1">
    <location>
        <begin position="456"/>
        <end position="478"/>
    </location>
</feature>
<dbReference type="SUPFAM" id="SSF53098">
    <property type="entry name" value="Ribonuclease H-like"/>
    <property type="match status" value="1"/>
</dbReference>
<organism evidence="3 4">
    <name type="scientific">Steinernema hermaphroditum</name>
    <dbReference type="NCBI Taxonomy" id="289476"/>
    <lineage>
        <taxon>Eukaryota</taxon>
        <taxon>Metazoa</taxon>
        <taxon>Ecdysozoa</taxon>
        <taxon>Nematoda</taxon>
        <taxon>Chromadorea</taxon>
        <taxon>Rhabditida</taxon>
        <taxon>Tylenchina</taxon>
        <taxon>Panagrolaimomorpha</taxon>
        <taxon>Strongyloidoidea</taxon>
        <taxon>Steinernematidae</taxon>
        <taxon>Steinernema</taxon>
    </lineage>
</organism>
<dbReference type="Gene3D" id="3.30.420.10">
    <property type="entry name" value="Ribonuclease H-like superfamily/Ribonuclease H"/>
    <property type="match status" value="1"/>
</dbReference>
<dbReference type="GO" id="GO:0003676">
    <property type="term" value="F:nucleic acid binding"/>
    <property type="evidence" value="ECO:0007669"/>
    <property type="project" value="InterPro"/>
</dbReference>
<keyword evidence="1" id="KW-1133">Transmembrane helix</keyword>
<protein>
    <recommendedName>
        <fullName evidence="2">Integrase catalytic domain-containing protein</fullName>
    </recommendedName>
</protein>
<comment type="caution">
    <text evidence="3">The sequence shown here is derived from an EMBL/GenBank/DDBJ whole genome shotgun (WGS) entry which is preliminary data.</text>
</comment>
<accession>A0AA39INW5</accession>
<evidence type="ECO:0000313" key="4">
    <source>
        <dbReference type="Proteomes" id="UP001175271"/>
    </source>
</evidence>
<dbReference type="Proteomes" id="UP001175271">
    <property type="component" value="Unassembled WGS sequence"/>
</dbReference>
<dbReference type="Gene3D" id="2.60.98.50">
    <property type="match status" value="1"/>
</dbReference>
<dbReference type="InterPro" id="IPR040676">
    <property type="entry name" value="DUF5641"/>
</dbReference>
<evidence type="ECO:0000259" key="2">
    <source>
        <dbReference type="PROSITE" id="PS50994"/>
    </source>
</evidence>
<dbReference type="EMBL" id="JAUCMV010000001">
    <property type="protein sequence ID" value="KAK0426899.1"/>
    <property type="molecule type" value="Genomic_DNA"/>
</dbReference>
<dbReference type="PANTHER" id="PTHR47331:SF2">
    <property type="match status" value="1"/>
</dbReference>
<gene>
    <name evidence="3" type="ORF">QR680_009956</name>
</gene>
<feature type="transmembrane region" description="Helical" evidence="1">
    <location>
        <begin position="498"/>
        <end position="518"/>
    </location>
</feature>
<dbReference type="AlphaFoldDB" id="A0AA39INW5"/>
<sequence>MTTTQFLNALRRLFARRGVPKSITCDNAPTFTLGEKMLQEVARTMNEDNDVKRFMANKEILWRKITPYSPWQGGFYERLIRSIKESLYKVIGSKALAYEELETLLIEIEGTLNSRPMTYIEESWNENLILRPIDFIQNEMIVAYPFEDHSSQEPDDDYFPPSDKVQLRTRQQTWEALKSSIHLNHQFWNIWSKHYLTQLREHHKKRMDRSQSSSTAKVGDVVIIMEQNQPRNQWQLARVTKLRQSRDGHIREAKVKPVNYGDELLRPINHLIPLEIPDSTTMEENNEEEERELEAPTQPRYKLRRRPRPNYAEDNNIYAIQDRSSSPLARPMQYWNLMFIVMIIAALLPQSEAASAYSTIQCIKGGVKLSTYNVTEYELCTGNYCTMRKNPPSEETFWVPPEVSIESYDVILKAKMDEKVIVSQTSCEAAPFCENIRCTFCTTLIFNPECWPKTTIIVIAFMIYTSLVFLYLFTKVIWKLLKKICSKIICSRRRKLQLHQWVTMSILIMLAVNQAAAICQDVNILTSSNTKCFKSGNNETCSVELIQSIKINPLERSACFKLHAENKEILQVEIQWKKLILTCNERVKVITRDTATIVAYSKRCAKAGSCSGDKCNDILPDSLIDELKEGNSYPGTTRCIPSCGGVGCGCFFFTPACLFYRIYHKPRSSNVYSIFDCPTWNHEVEIELTETTLSSPKTQPSTIRLSPNKRVSHNNKSIVLSNLAIPVIQPLLNQFIKNEEGVAMLDEPVKTPLRCASEKDAHKLKCTGEDDCRCHPTEDKINCECPEIDLQKKIENVHNRLPIIYPSMKLQEERGQVTAELEAALASEVTISIKDNFTRSTTSIDEDICSINTSEIKGCYGCITGSSVNITCKSSRKPIIGIVTCGQFTVAIPCSPARNTTTIRFHHQRAEVQETCKISCGTHSEEFEMHGILNFAHLNTDPWRELIEGRGLTSLESFWPDITHIWMVFMTKIKFIGAAIVGMLILLMVTYNYAGALVQLLTRLVAGAAKFVLVTVWVRMYLGSRQALGPKHGSKSE</sequence>
<feature type="transmembrane region" description="Helical" evidence="1">
    <location>
        <begin position="1000"/>
        <end position="1022"/>
    </location>
</feature>
<keyword evidence="4" id="KW-1185">Reference proteome</keyword>